<dbReference type="InterPro" id="IPR004843">
    <property type="entry name" value="Calcineurin-like_PHP"/>
</dbReference>
<feature type="region of interest" description="Disordered" evidence="1">
    <location>
        <begin position="47"/>
        <end position="86"/>
    </location>
</feature>
<feature type="compositionally biased region" description="Basic and acidic residues" evidence="1">
    <location>
        <begin position="376"/>
        <end position="385"/>
    </location>
</feature>
<evidence type="ECO:0000256" key="1">
    <source>
        <dbReference type="SAM" id="MobiDB-lite"/>
    </source>
</evidence>
<dbReference type="PROSITE" id="PS51257">
    <property type="entry name" value="PROKAR_LIPOPROTEIN"/>
    <property type="match status" value="1"/>
</dbReference>
<organism evidence="3 4">
    <name type="scientific">Bradymonas sediminis</name>
    <dbReference type="NCBI Taxonomy" id="1548548"/>
    <lineage>
        <taxon>Bacteria</taxon>
        <taxon>Deltaproteobacteria</taxon>
        <taxon>Bradymonadales</taxon>
        <taxon>Bradymonadaceae</taxon>
        <taxon>Bradymonas</taxon>
    </lineage>
</organism>
<feature type="compositionally biased region" description="Basic and acidic residues" evidence="1">
    <location>
        <begin position="61"/>
        <end position="71"/>
    </location>
</feature>
<dbReference type="EMBL" id="CP030032">
    <property type="protein sequence ID" value="AWV89745.1"/>
    <property type="molecule type" value="Genomic_DNA"/>
</dbReference>
<sequence>MRLLMRNYAPRVSSFVVLPVLLLVACTQVGGRSGAEGALVLETRASDSAQARATQRGARASAERQPHEDTKPASPRPQTPPDDASPADEALVFAVVSDLNGRYGAQDYADGVHESVRWLVEDVRPDLVVSTGDMVAGQRAGLDYEAMWAGFHAAVTTPFARAGIPFAVTPGNHDASAGAVFYQERITFVEQWRARRPQVEFVDDRFYPLHYAFKTKGVLFVSLDATTVGPIDATQRRWLREVLQANRDARAKVVFGHIPLYPVSQGRETEILRDAKLEAMLNEFDVDLMLAGHHHAYYPGRRGDLRLVSMACLGSGPRKLIGSDVVSPKSVVVARVAPDGEVSLDAYASTSERHGAHPKIERSTLPESLNEGAQRVWRDDVTEGL</sequence>
<feature type="domain" description="Calcineurin-like phosphoesterase" evidence="2">
    <location>
        <begin position="93"/>
        <end position="297"/>
    </location>
</feature>
<dbReference type="GO" id="GO:0016787">
    <property type="term" value="F:hydrolase activity"/>
    <property type="evidence" value="ECO:0007669"/>
    <property type="project" value="InterPro"/>
</dbReference>
<evidence type="ECO:0000313" key="4">
    <source>
        <dbReference type="Proteomes" id="UP000249799"/>
    </source>
</evidence>
<feature type="compositionally biased region" description="Basic and acidic residues" evidence="1">
    <location>
        <begin position="351"/>
        <end position="364"/>
    </location>
</feature>
<accession>A0A2Z4FLQ8</accession>
<dbReference type="AlphaFoldDB" id="A0A2Z4FLQ8"/>
<evidence type="ECO:0000313" key="3">
    <source>
        <dbReference type="EMBL" id="AWV89745.1"/>
    </source>
</evidence>
<evidence type="ECO:0000259" key="2">
    <source>
        <dbReference type="Pfam" id="PF00149"/>
    </source>
</evidence>
<proteinExistence type="predicted"/>
<dbReference type="Pfam" id="PF00149">
    <property type="entry name" value="Metallophos"/>
    <property type="match status" value="1"/>
</dbReference>
<gene>
    <name evidence="3" type="ORF">DN745_10510</name>
</gene>
<dbReference type="PANTHER" id="PTHR43143:SF1">
    <property type="entry name" value="SERINE_THREONINE-PROTEIN PHOSPHATASE CPPED1"/>
    <property type="match status" value="1"/>
</dbReference>
<dbReference type="InterPro" id="IPR029052">
    <property type="entry name" value="Metallo-depent_PP-like"/>
</dbReference>
<dbReference type="InterPro" id="IPR051918">
    <property type="entry name" value="STPP_CPPED1"/>
</dbReference>
<dbReference type="Gene3D" id="3.60.21.10">
    <property type="match status" value="1"/>
</dbReference>
<dbReference type="SUPFAM" id="SSF56300">
    <property type="entry name" value="Metallo-dependent phosphatases"/>
    <property type="match status" value="1"/>
</dbReference>
<dbReference type="Proteomes" id="UP000249799">
    <property type="component" value="Chromosome"/>
</dbReference>
<dbReference type="KEGG" id="bsed:DN745_10510"/>
<dbReference type="PANTHER" id="PTHR43143">
    <property type="entry name" value="METALLOPHOSPHOESTERASE, CALCINEURIN SUPERFAMILY"/>
    <property type="match status" value="1"/>
</dbReference>
<name>A0A2Z4FLQ8_9DELT</name>
<dbReference type="RefSeq" id="WP_111334646.1">
    <property type="nucleotide sequence ID" value="NZ_CP030032.1"/>
</dbReference>
<feature type="compositionally biased region" description="Low complexity" evidence="1">
    <location>
        <begin position="48"/>
        <end position="60"/>
    </location>
</feature>
<reference evidence="3 4" key="1">
    <citation type="submission" date="2018-06" db="EMBL/GenBank/DDBJ databases">
        <title>Lujinxingia sediminis gen. nov. sp. nov., a new facultative anaerobic member of the class Deltaproteobacteria, and proposal of Lujinxingaceae fam. nov.</title>
        <authorList>
            <person name="Guo L.-Y."/>
            <person name="Li C.-M."/>
            <person name="Wang S."/>
            <person name="Du Z.-J."/>
        </authorList>
    </citation>
    <scope>NUCLEOTIDE SEQUENCE [LARGE SCALE GENOMIC DNA]</scope>
    <source>
        <strain evidence="3 4">FA350</strain>
    </source>
</reference>
<protein>
    <recommendedName>
        <fullName evidence="2">Calcineurin-like phosphoesterase domain-containing protein</fullName>
    </recommendedName>
</protein>
<dbReference type="OrthoDB" id="651281at2"/>
<feature type="region of interest" description="Disordered" evidence="1">
    <location>
        <begin position="348"/>
        <end position="385"/>
    </location>
</feature>
<keyword evidence="4" id="KW-1185">Reference proteome</keyword>